<name>A0A167BLD3_9HYPO</name>
<dbReference type="AlphaFoldDB" id="A0A167BLD3"/>
<dbReference type="OrthoDB" id="4727852at2759"/>
<organism evidence="2 3">
    <name type="scientific">Beauveria brongniartii RCEF 3172</name>
    <dbReference type="NCBI Taxonomy" id="1081107"/>
    <lineage>
        <taxon>Eukaryota</taxon>
        <taxon>Fungi</taxon>
        <taxon>Dikarya</taxon>
        <taxon>Ascomycota</taxon>
        <taxon>Pezizomycotina</taxon>
        <taxon>Sordariomycetes</taxon>
        <taxon>Hypocreomycetidae</taxon>
        <taxon>Hypocreales</taxon>
        <taxon>Cordycipitaceae</taxon>
        <taxon>Beauveria</taxon>
        <taxon>Beauveria brongniartii</taxon>
    </lineage>
</organism>
<comment type="caution">
    <text evidence="2">The sequence shown here is derived from an EMBL/GenBank/DDBJ whole genome shotgun (WGS) entry which is preliminary data.</text>
</comment>
<accession>A0A167BLD3</accession>
<dbReference type="EMBL" id="AZHA01000020">
    <property type="protein sequence ID" value="OAA40167.1"/>
    <property type="molecule type" value="Genomic_DNA"/>
</dbReference>
<proteinExistence type="predicted"/>
<gene>
    <name evidence="2" type="ORF">BBO_06225</name>
</gene>
<evidence type="ECO:0000256" key="1">
    <source>
        <dbReference type="SAM" id="MobiDB-lite"/>
    </source>
</evidence>
<reference evidence="2 3" key="1">
    <citation type="journal article" date="2016" name="Genome Biol. Evol.">
        <title>Divergent and convergent evolution of fungal pathogenicity.</title>
        <authorList>
            <person name="Shang Y."/>
            <person name="Xiao G."/>
            <person name="Zheng P."/>
            <person name="Cen K."/>
            <person name="Zhan S."/>
            <person name="Wang C."/>
        </authorList>
    </citation>
    <scope>NUCLEOTIDE SEQUENCE [LARGE SCALE GENOMIC DNA]</scope>
    <source>
        <strain evidence="2 3">RCEF 3172</strain>
    </source>
</reference>
<sequence length="608" mass="66684">MGENAQTPYRGFAFNPHGLWGFRTTLGRVRRRIIRVSSRKGLALSTKAVAAWNDATGAGFTFGLAENTLNPKYYDSFAVVVGEFIPMAARIGTTFPTYYKSPKASDQGLRKRLKWITLEEERPRCLVVRNINSRTNTFHVLVHKSTSDGLCSLAAAPGLEKCRHYIAFYSEWAGNVDARFPSSMHRSIKLNLDAFCQRSLQKFRSSITKPPVLSKTPVTSVSRETQGHAKIPALQQTVTNPAKKQSQADKRPSTIVTQTTKEASPKPLEPQEQSKDASNSIPISPPLLTALQPGQQPQREASSNTPHTEPAATGLQNLARIEQNSKGCQTVQDSPVQISIGCQTVQKSPVQTGPSEMSKMNTCLARLFKVDDDDSPVQISIGCQTLQKPPVQSGPSEMSKMNTCLARLFKVDDDYTPSDALELLDEMKENTQQFTVSASLGSNPDCDSLSVGQSEYKKYDELAQRNGLGLAKGCIERTIRSANLAVANLDALLPGHGSTNDVASGLDYALYNLREQLPAITDAFSIEIRNNILSLAHCAQTDEAIRIREVREVVMGIKVTLETLLQNLDVVGKSITWASRIGDAFEGKVDKEGDCDMELGETIEEMDD</sequence>
<feature type="compositionally biased region" description="Polar residues" evidence="1">
    <location>
        <begin position="292"/>
        <end position="307"/>
    </location>
</feature>
<evidence type="ECO:0000313" key="3">
    <source>
        <dbReference type="Proteomes" id="UP000076863"/>
    </source>
</evidence>
<dbReference type="Proteomes" id="UP000076863">
    <property type="component" value="Unassembled WGS sequence"/>
</dbReference>
<feature type="compositionally biased region" description="Polar residues" evidence="1">
    <location>
        <begin position="234"/>
        <end position="245"/>
    </location>
</feature>
<protein>
    <submittedName>
        <fullName evidence="2">Uncharacterized protein</fullName>
    </submittedName>
</protein>
<evidence type="ECO:0000313" key="2">
    <source>
        <dbReference type="EMBL" id="OAA40167.1"/>
    </source>
</evidence>
<feature type="region of interest" description="Disordered" evidence="1">
    <location>
        <begin position="211"/>
        <end position="311"/>
    </location>
</feature>
<keyword evidence="3" id="KW-1185">Reference proteome</keyword>